<evidence type="ECO:0000313" key="2">
    <source>
        <dbReference type="Proteomes" id="UP001500367"/>
    </source>
</evidence>
<comment type="caution">
    <text evidence="1">The sequence shown here is derived from an EMBL/GenBank/DDBJ whole genome shotgun (WGS) entry which is preliminary data.</text>
</comment>
<dbReference type="EMBL" id="BAABCT010000011">
    <property type="protein sequence ID" value="GAA4080187.1"/>
    <property type="molecule type" value="Genomic_DNA"/>
</dbReference>
<name>A0ABP7W3C6_9FLAO</name>
<gene>
    <name evidence="1" type="ORF">GCM10022389_27890</name>
</gene>
<evidence type="ECO:0000313" key="1">
    <source>
        <dbReference type="EMBL" id="GAA4080187.1"/>
    </source>
</evidence>
<dbReference type="RefSeq" id="WP_344817283.1">
    <property type="nucleotide sequence ID" value="NZ_BAABCT010000011.1"/>
</dbReference>
<protein>
    <submittedName>
        <fullName evidence="1">Uncharacterized protein</fullName>
    </submittedName>
</protein>
<keyword evidence="2" id="KW-1185">Reference proteome</keyword>
<organism evidence="1 2">
    <name type="scientific">Flavobacterium cheonanense</name>
    <dbReference type="NCBI Taxonomy" id="706183"/>
    <lineage>
        <taxon>Bacteria</taxon>
        <taxon>Pseudomonadati</taxon>
        <taxon>Bacteroidota</taxon>
        <taxon>Flavobacteriia</taxon>
        <taxon>Flavobacteriales</taxon>
        <taxon>Flavobacteriaceae</taxon>
        <taxon>Flavobacterium</taxon>
    </lineage>
</organism>
<reference evidence="2" key="1">
    <citation type="journal article" date="2019" name="Int. J. Syst. Evol. Microbiol.">
        <title>The Global Catalogue of Microorganisms (GCM) 10K type strain sequencing project: providing services to taxonomists for standard genome sequencing and annotation.</title>
        <authorList>
            <consortium name="The Broad Institute Genomics Platform"/>
            <consortium name="The Broad Institute Genome Sequencing Center for Infectious Disease"/>
            <person name="Wu L."/>
            <person name="Ma J."/>
        </authorList>
    </citation>
    <scope>NUCLEOTIDE SEQUENCE [LARGE SCALE GENOMIC DNA]</scope>
    <source>
        <strain evidence="2">JCM 17069</strain>
    </source>
</reference>
<dbReference type="Proteomes" id="UP001500367">
    <property type="component" value="Unassembled WGS sequence"/>
</dbReference>
<accession>A0ABP7W3C6</accession>
<proteinExistence type="predicted"/>
<sequence length="246" mass="26959">MAKQEGLIRLRGTIDGVNFYFRKGKPIARKAGGGFNGASIKNSATMVRVRENNTEFGHCSQVKKAFSDVLLFHFANRKDVTLHSRLMRLFIGIKDCDFISERGKRTINLGLQTAAGQHLLTSFDFTAMSFPVLPMDVASTTLELTLPSFSLTEFKFPVGATHLELFLGVLHLNLDDKTATLNKSASVLLAKGAAVDSITLTPNALSSAGGFRLPVLFYSYVQELNGVLYPLHDSKSFGLRVLDVLT</sequence>